<gene>
    <name evidence="2" type="ORF">BJ988_003546</name>
</gene>
<dbReference type="PANTHER" id="PTHR38436">
    <property type="entry name" value="POLYKETIDE CYCLASE SNOAL-LIKE DOMAIN"/>
    <property type="match status" value="1"/>
</dbReference>
<dbReference type="Gene3D" id="3.10.450.50">
    <property type="match status" value="2"/>
</dbReference>
<dbReference type="PANTHER" id="PTHR38436:SF1">
    <property type="entry name" value="ESTER CYCLASE"/>
    <property type="match status" value="1"/>
</dbReference>
<organism evidence="2 3">
    <name type="scientific">Nocardioides panzhihuensis</name>
    <dbReference type="NCBI Taxonomy" id="860243"/>
    <lineage>
        <taxon>Bacteria</taxon>
        <taxon>Bacillati</taxon>
        <taxon>Actinomycetota</taxon>
        <taxon>Actinomycetes</taxon>
        <taxon>Propionibacteriales</taxon>
        <taxon>Nocardioidaceae</taxon>
        <taxon>Nocardioides</taxon>
    </lineage>
</organism>
<comment type="caution">
    <text evidence="2">The sequence shown here is derived from an EMBL/GenBank/DDBJ whole genome shotgun (WGS) entry which is preliminary data.</text>
</comment>
<name>A0A7Z0DP24_9ACTN</name>
<dbReference type="RefSeq" id="WP_179659194.1">
    <property type="nucleotide sequence ID" value="NZ_JACBZR010000001.1"/>
</dbReference>
<dbReference type="InterPro" id="IPR009959">
    <property type="entry name" value="Cyclase_SnoaL-like"/>
</dbReference>
<dbReference type="Pfam" id="PF07366">
    <property type="entry name" value="SnoaL"/>
    <property type="match status" value="1"/>
</dbReference>
<dbReference type="SUPFAM" id="SSF54427">
    <property type="entry name" value="NTF2-like"/>
    <property type="match status" value="2"/>
</dbReference>
<dbReference type="Proteomes" id="UP000564496">
    <property type="component" value="Unassembled WGS sequence"/>
</dbReference>
<feature type="domain" description="SnoaL-like" evidence="1">
    <location>
        <begin position="181"/>
        <end position="283"/>
    </location>
</feature>
<dbReference type="EMBL" id="JACBZR010000001">
    <property type="protein sequence ID" value="NYI78898.1"/>
    <property type="molecule type" value="Genomic_DNA"/>
</dbReference>
<dbReference type="GO" id="GO:0030638">
    <property type="term" value="P:polyketide metabolic process"/>
    <property type="evidence" value="ECO:0007669"/>
    <property type="project" value="InterPro"/>
</dbReference>
<evidence type="ECO:0000313" key="2">
    <source>
        <dbReference type="EMBL" id="NYI78898.1"/>
    </source>
</evidence>
<evidence type="ECO:0000259" key="1">
    <source>
        <dbReference type="Pfam" id="PF12680"/>
    </source>
</evidence>
<dbReference type="InterPro" id="IPR032710">
    <property type="entry name" value="NTF2-like_dom_sf"/>
</dbReference>
<proteinExistence type="predicted"/>
<protein>
    <submittedName>
        <fullName evidence="2">Putative ester cyclase</fullName>
    </submittedName>
</protein>
<dbReference type="AlphaFoldDB" id="A0A7Z0DP24"/>
<dbReference type="Pfam" id="PF12680">
    <property type="entry name" value="SnoaL_2"/>
    <property type="match status" value="1"/>
</dbReference>
<reference evidence="2 3" key="1">
    <citation type="submission" date="2020-07" db="EMBL/GenBank/DDBJ databases">
        <title>Sequencing the genomes of 1000 actinobacteria strains.</title>
        <authorList>
            <person name="Klenk H.-P."/>
        </authorList>
    </citation>
    <scope>NUCLEOTIDE SEQUENCE [LARGE SCALE GENOMIC DNA]</scope>
    <source>
        <strain evidence="2 3">DSM 26487</strain>
    </source>
</reference>
<keyword evidence="3" id="KW-1185">Reference proteome</keyword>
<accession>A0A7Z0DP24</accession>
<sequence>MNGFTDACDYIEKVTYAIWNGPERDPELVRRYYGAQTPIHADGGDLVGADRVLQNTVARLRTFPDFDGVIDDTIWTGDEHDGYRTSMRWTWTGTNTGESVFGPPTGKRVRFSAIANCVVRGDQIVEEWLSSNPLSLARQLGVSADVAGMRWSDANPSTGAGARPTWEPKLDGAGLTVAETLVGIFNERDAEMVARNYREDAVQHLGTDRSNSSVAAIARWFQRWLDRCPDLVCTIDDSYWRPEDGTNPDRVATQWTLRGEHRGTPFRIACVSHHHLRDGRIVAEWTEYDELALLRQCGDLIQTEPN</sequence>
<dbReference type="InterPro" id="IPR037401">
    <property type="entry name" value="SnoaL-like"/>
</dbReference>
<evidence type="ECO:0000313" key="3">
    <source>
        <dbReference type="Proteomes" id="UP000564496"/>
    </source>
</evidence>